<dbReference type="Gramene" id="Ma07_t06650.1">
    <property type="protein sequence ID" value="Ma07_p06650.1"/>
    <property type="gene ID" value="Ma07_g06650"/>
</dbReference>
<keyword evidence="4" id="KW-1185">Reference proteome</keyword>
<dbReference type="OrthoDB" id="1868634at2759"/>
<name>A0A804JSY8_MUSAM</name>
<dbReference type="EnsemblPlants" id="Ma07_t06650.1">
    <property type="protein sequence ID" value="Ma07_p06650.1"/>
    <property type="gene ID" value="Ma07_g06650"/>
</dbReference>
<evidence type="ECO:0000313" key="2">
    <source>
        <dbReference type="EMBL" id="CAG1855820.1"/>
    </source>
</evidence>
<sequence>MGIPISVLGKLGLPGVDSLSTDQVYTKYFGDQKIKTYKDFHNAFLSLCNDFNAIMPGKHYKIKANQKEIEDFFKNKWLTAKETEESGQQKTRKDLLVEFMKENVEEYKASSSSAMIWVGTTVPAAAVLLKKSGEKVPQVKKFRIDLVPNFVFVPTCTLLSLIAVRMINVTKATRTTS</sequence>
<evidence type="ECO:0000256" key="1">
    <source>
        <dbReference type="SAM" id="Phobius"/>
    </source>
</evidence>
<dbReference type="Proteomes" id="UP000012960">
    <property type="component" value="Unplaced"/>
</dbReference>
<dbReference type="EMBL" id="HG996473">
    <property type="protein sequence ID" value="CAG1855820.1"/>
    <property type="molecule type" value="Genomic_DNA"/>
</dbReference>
<dbReference type="OMA" id="FMEYIRA"/>
<accession>A0A804JSY8</accession>
<dbReference type="InParanoid" id="A0A804JSY8"/>
<dbReference type="FunCoup" id="A0A804JSY8">
    <property type="interactions" value="186"/>
</dbReference>
<keyword evidence="1" id="KW-1133">Transmembrane helix</keyword>
<gene>
    <name evidence="2" type="ORF">GSMUA_48180.1</name>
</gene>
<keyword evidence="1" id="KW-0472">Membrane</keyword>
<dbReference type="KEGG" id="mus:103990450"/>
<protein>
    <submittedName>
        <fullName evidence="2">(wild Malaysian banana) hypothetical protein</fullName>
    </submittedName>
</protein>
<dbReference type="PANTHER" id="PTHR37754">
    <property type="entry name" value="CALCIUM ION-BINDING PROTEIN"/>
    <property type="match status" value="1"/>
</dbReference>
<evidence type="ECO:0000313" key="3">
    <source>
        <dbReference type="EnsemblPlants" id="Ma07_p06650.1"/>
    </source>
</evidence>
<reference evidence="2" key="1">
    <citation type="submission" date="2021-03" db="EMBL/GenBank/DDBJ databases">
        <authorList>
            <consortium name="Genoscope - CEA"/>
            <person name="William W."/>
        </authorList>
    </citation>
    <scope>NUCLEOTIDE SEQUENCE</scope>
    <source>
        <strain evidence="2">Doubled-haploid Pahang</strain>
    </source>
</reference>
<keyword evidence="1" id="KW-0812">Transmembrane</keyword>
<feature type="transmembrane region" description="Helical" evidence="1">
    <location>
        <begin position="150"/>
        <end position="167"/>
    </location>
</feature>
<reference evidence="3" key="2">
    <citation type="submission" date="2021-05" db="UniProtKB">
        <authorList>
            <consortium name="EnsemblPlants"/>
        </authorList>
    </citation>
    <scope>IDENTIFICATION</scope>
    <source>
        <strain evidence="3">subsp. malaccensis</strain>
    </source>
</reference>
<organism evidence="3 4">
    <name type="scientific">Musa acuminata subsp. malaccensis</name>
    <name type="common">Wild banana</name>
    <name type="synonym">Musa malaccensis</name>
    <dbReference type="NCBI Taxonomy" id="214687"/>
    <lineage>
        <taxon>Eukaryota</taxon>
        <taxon>Viridiplantae</taxon>
        <taxon>Streptophyta</taxon>
        <taxon>Embryophyta</taxon>
        <taxon>Tracheophyta</taxon>
        <taxon>Spermatophyta</taxon>
        <taxon>Magnoliopsida</taxon>
        <taxon>Liliopsida</taxon>
        <taxon>Zingiberales</taxon>
        <taxon>Musaceae</taxon>
        <taxon>Musa</taxon>
    </lineage>
</organism>
<dbReference type="AlphaFoldDB" id="A0A804JSY8"/>
<dbReference type="PANTHER" id="PTHR37754:SF1">
    <property type="entry name" value="CALCIUM ION-BINDING PROTEIN"/>
    <property type="match status" value="1"/>
</dbReference>
<proteinExistence type="predicted"/>
<evidence type="ECO:0000313" key="4">
    <source>
        <dbReference type="Proteomes" id="UP000012960"/>
    </source>
</evidence>